<dbReference type="Proteomes" id="UP000464178">
    <property type="component" value="Chromosome"/>
</dbReference>
<reference evidence="1 2" key="1">
    <citation type="submission" date="2019-05" db="EMBL/GenBank/DDBJ databases">
        <authorList>
            <consortium name="Science for Life Laboratories"/>
        </authorList>
    </citation>
    <scope>NUCLEOTIDE SEQUENCE [LARGE SCALE GENOMIC DNA]</scope>
    <source>
        <strain evidence="1">Soil9</strain>
    </source>
</reference>
<proteinExistence type="predicted"/>
<organism evidence="1 2">
    <name type="scientific">Gemmata massiliana</name>
    <dbReference type="NCBI Taxonomy" id="1210884"/>
    <lineage>
        <taxon>Bacteria</taxon>
        <taxon>Pseudomonadati</taxon>
        <taxon>Planctomycetota</taxon>
        <taxon>Planctomycetia</taxon>
        <taxon>Gemmatales</taxon>
        <taxon>Gemmataceae</taxon>
        <taxon>Gemmata</taxon>
    </lineage>
</organism>
<dbReference type="KEGG" id="gms:SOIL9_03720"/>
<evidence type="ECO:0000313" key="2">
    <source>
        <dbReference type="Proteomes" id="UP000464178"/>
    </source>
</evidence>
<dbReference type="EMBL" id="LR593886">
    <property type="protein sequence ID" value="VTR98145.1"/>
    <property type="molecule type" value="Genomic_DNA"/>
</dbReference>
<sequence length="401" mass="43199">MPHWTTRWLVWARDNLFRRTRPRAVAAFVGYERTGATRWTAPVPWTADAAVLDVQFRFPYPTRRKTDFSLRLPTATFPADALKPDADERFRVSFRFPVPTGTVHGDLLWNGRVLATVPIDVLTPDRFLTSLSLTNATVAVRFGAGTVAATAFVPERCDGLLATAVLRCPTALVPLAELGLRVVFHNSLTGHDLVAPVSLGAAQLARTEAVVTAVCPEMPPPIGAWWVTWIAGTRALTAQRVHVFSADRFADGVRVLETRFAILDANGTVRTSKLPPALTDAAHVGPCFVLSASEPGAAALCKFEVTGVIDGAPDPATRREADTIVTDGPTVFVPAVFDVDELTGVSGFELRLNGRLLGSASLRPVPAARLTGEGGFIPPPEFAWSAAADHELIDRLKRLSG</sequence>
<evidence type="ECO:0000313" key="1">
    <source>
        <dbReference type="EMBL" id="VTR98145.1"/>
    </source>
</evidence>
<gene>
    <name evidence="1" type="ORF">SOIL9_03720</name>
</gene>
<dbReference type="RefSeq" id="WP_162665794.1">
    <property type="nucleotide sequence ID" value="NZ_LR593886.1"/>
</dbReference>
<dbReference type="AlphaFoldDB" id="A0A6P2DB50"/>
<accession>A0A6P2DB50</accession>
<protein>
    <submittedName>
        <fullName evidence="1">Uncharacterized protein</fullName>
    </submittedName>
</protein>
<keyword evidence="2" id="KW-1185">Reference proteome</keyword>
<name>A0A6P2DB50_9BACT</name>